<evidence type="ECO:0000259" key="6">
    <source>
        <dbReference type="Pfam" id="PF07980"/>
    </source>
</evidence>
<comment type="subcellular location">
    <subcellularLocation>
        <location evidence="1">Cell outer membrane</location>
    </subcellularLocation>
</comment>
<evidence type="ECO:0000256" key="1">
    <source>
        <dbReference type="ARBA" id="ARBA00004442"/>
    </source>
</evidence>
<dbReference type="SUPFAM" id="SSF48452">
    <property type="entry name" value="TPR-like"/>
    <property type="match status" value="1"/>
</dbReference>
<dbReference type="GO" id="GO:0009279">
    <property type="term" value="C:cell outer membrane"/>
    <property type="evidence" value="ECO:0007669"/>
    <property type="project" value="UniProtKB-SubCell"/>
</dbReference>
<dbReference type="InterPro" id="IPR033985">
    <property type="entry name" value="SusD-like_N"/>
</dbReference>
<dbReference type="Pfam" id="PF14322">
    <property type="entry name" value="SusD-like_3"/>
    <property type="match status" value="1"/>
</dbReference>
<dbReference type="PROSITE" id="PS51257">
    <property type="entry name" value="PROKAR_LIPOPROTEIN"/>
    <property type="match status" value="1"/>
</dbReference>
<accession>A0A1R3SUB0</accession>
<evidence type="ECO:0000313" key="9">
    <source>
        <dbReference type="Proteomes" id="UP000187464"/>
    </source>
</evidence>
<dbReference type="EMBL" id="LT605205">
    <property type="protein sequence ID" value="SCD19916.1"/>
    <property type="molecule type" value="Genomic_DNA"/>
</dbReference>
<keyword evidence="3" id="KW-0732">Signal</keyword>
<keyword evidence="4" id="KW-0472">Membrane</keyword>
<comment type="similarity">
    <text evidence="2">Belongs to the SusD family.</text>
</comment>
<keyword evidence="5" id="KW-0998">Cell outer membrane</keyword>
<feature type="domain" description="RagB/SusD" evidence="6">
    <location>
        <begin position="336"/>
        <end position="501"/>
    </location>
</feature>
<dbReference type="Pfam" id="PF07980">
    <property type="entry name" value="SusD_RagB"/>
    <property type="match status" value="1"/>
</dbReference>
<evidence type="ECO:0000256" key="5">
    <source>
        <dbReference type="ARBA" id="ARBA00023237"/>
    </source>
</evidence>
<sequence length="503" mass="57000">MKKIYSNISWLIALAVIITSCDSFLEEKPKTFLNPDSYYQNEKQVLAAVNGIYTFVDDIMDSDIEPGSQSFIFLEFMHGYGERMRGSGTQDLAQANSLLIADNNSYVQRFWETAYRAIENCNSIIEGIEGMAEGTISEAKKNQYLGETYFLRGYFYFNLVRLYGPVPLKLTPTKDVSNTAIELSSVDAIYTQIDADMTRAGELMEDMEWTNTSGRVTKGTVKSIHAKVLLTMAGYPLQKGTEYYTRAYNMAKQVYNSGRFYLFDSYEELRTVENSGEIIWSIQREADNAGNPLHSALLAYPAPVKAVSASAAYGGAITVTRMFFDTYPEGDKRKEEREFYYTQQEALDQSGMVDLGRLYIYKYWDQDAAVTGKSGANFTLLRYADVLLMLAEAKAQADGGTTTDADAIAAYYAVRKRALPEEVKPTSITVDRILQERFWELAFENQTWYDMLRTRRALHAVTGQMVNMIGYQTPTHTAPFTEASLLLPYPIREKRLNPNLKRD</sequence>
<evidence type="ECO:0000259" key="7">
    <source>
        <dbReference type="Pfam" id="PF14322"/>
    </source>
</evidence>
<keyword evidence="9" id="KW-1185">Reference proteome</keyword>
<dbReference type="Proteomes" id="UP000187464">
    <property type="component" value="Chromosome I"/>
</dbReference>
<dbReference type="STRING" id="1642647.PSM36_1091"/>
<dbReference type="RefSeq" id="WP_076929505.1">
    <property type="nucleotide sequence ID" value="NZ_DAMBAO010000019.1"/>
</dbReference>
<dbReference type="Gene3D" id="1.25.40.390">
    <property type="match status" value="1"/>
</dbReference>
<gene>
    <name evidence="8" type="ORF">PSM36_1091</name>
</gene>
<dbReference type="KEGG" id="psac:PSM36_1091"/>
<feature type="domain" description="SusD-like N-terminal" evidence="7">
    <location>
        <begin position="101"/>
        <end position="230"/>
    </location>
</feature>
<evidence type="ECO:0000256" key="3">
    <source>
        <dbReference type="ARBA" id="ARBA00022729"/>
    </source>
</evidence>
<evidence type="ECO:0000256" key="4">
    <source>
        <dbReference type="ARBA" id="ARBA00023136"/>
    </source>
</evidence>
<name>A0A1R3SUB0_9BACT</name>
<dbReference type="InterPro" id="IPR012944">
    <property type="entry name" value="SusD_RagB_dom"/>
</dbReference>
<protein>
    <submittedName>
        <fullName evidence="8">SusD family</fullName>
    </submittedName>
</protein>
<reference evidence="8 9" key="1">
    <citation type="submission" date="2016-08" db="EMBL/GenBank/DDBJ databases">
        <authorList>
            <person name="Seilhamer J.J."/>
        </authorList>
    </citation>
    <scope>NUCLEOTIDE SEQUENCE [LARGE SCALE GENOMIC DNA]</scope>
    <source>
        <strain evidence="8">M3/6</strain>
    </source>
</reference>
<proteinExistence type="inferred from homology"/>
<dbReference type="InterPro" id="IPR011990">
    <property type="entry name" value="TPR-like_helical_dom_sf"/>
</dbReference>
<evidence type="ECO:0000256" key="2">
    <source>
        <dbReference type="ARBA" id="ARBA00006275"/>
    </source>
</evidence>
<dbReference type="AlphaFoldDB" id="A0A1R3SUB0"/>
<organism evidence="8 9">
    <name type="scientific">Proteiniphilum saccharofermentans</name>
    <dbReference type="NCBI Taxonomy" id="1642647"/>
    <lineage>
        <taxon>Bacteria</taxon>
        <taxon>Pseudomonadati</taxon>
        <taxon>Bacteroidota</taxon>
        <taxon>Bacteroidia</taxon>
        <taxon>Bacteroidales</taxon>
        <taxon>Dysgonomonadaceae</taxon>
        <taxon>Proteiniphilum</taxon>
    </lineage>
</organism>
<evidence type="ECO:0000313" key="8">
    <source>
        <dbReference type="EMBL" id="SCD19916.1"/>
    </source>
</evidence>